<protein>
    <submittedName>
        <fullName evidence="10">Major facilitator superfamily mfs_1</fullName>
    </submittedName>
</protein>
<feature type="transmembrane region" description="Helical" evidence="7">
    <location>
        <begin position="105"/>
        <end position="126"/>
    </location>
</feature>
<evidence type="ECO:0000256" key="1">
    <source>
        <dbReference type="ARBA" id="ARBA00004141"/>
    </source>
</evidence>
<evidence type="ECO:0000259" key="9">
    <source>
        <dbReference type="PROSITE" id="PS50850"/>
    </source>
</evidence>
<dbReference type="InterPro" id="IPR036259">
    <property type="entry name" value="MFS_trans_sf"/>
</dbReference>
<comment type="similarity">
    <text evidence="6">Belongs to the major facilitator superfamily. Spinster (TC 2.A.1.49) family.</text>
</comment>
<feature type="signal peptide" evidence="8">
    <location>
        <begin position="1"/>
        <end position="22"/>
    </location>
</feature>
<feature type="transmembrane region" description="Helical" evidence="7">
    <location>
        <begin position="138"/>
        <end position="156"/>
    </location>
</feature>
<keyword evidence="3 7" id="KW-0812">Transmembrane</keyword>
<feature type="transmembrane region" description="Helical" evidence="7">
    <location>
        <begin position="321"/>
        <end position="342"/>
    </location>
</feature>
<dbReference type="SUPFAM" id="SSF103473">
    <property type="entry name" value="MFS general substrate transporter"/>
    <property type="match status" value="1"/>
</dbReference>
<evidence type="ECO:0000313" key="10">
    <source>
        <dbReference type="EMBL" id="JAC61541.1"/>
    </source>
</evidence>
<dbReference type="PANTHER" id="PTHR23505">
    <property type="entry name" value="SPINSTER"/>
    <property type="match status" value="1"/>
</dbReference>
<comment type="subcellular location">
    <subcellularLocation>
        <location evidence="1">Membrane</location>
        <topology evidence="1">Multi-pass membrane protein</topology>
    </subcellularLocation>
</comment>
<evidence type="ECO:0000256" key="5">
    <source>
        <dbReference type="ARBA" id="ARBA00023136"/>
    </source>
</evidence>
<dbReference type="AlphaFoldDB" id="A0A061QT74"/>
<feature type="domain" description="Major facilitator superfamily (MFS) profile" evidence="9">
    <location>
        <begin position="9"/>
        <end position="419"/>
    </location>
</feature>
<evidence type="ECO:0000256" key="8">
    <source>
        <dbReference type="SAM" id="SignalP"/>
    </source>
</evidence>
<gene>
    <name evidence="10" type="ORF">TSPGSL018_25943</name>
</gene>
<evidence type="ECO:0000256" key="2">
    <source>
        <dbReference type="ARBA" id="ARBA00022448"/>
    </source>
</evidence>
<dbReference type="InterPro" id="IPR020846">
    <property type="entry name" value="MFS_dom"/>
</dbReference>
<dbReference type="Pfam" id="PF07690">
    <property type="entry name" value="MFS_1"/>
    <property type="match status" value="1"/>
</dbReference>
<reference evidence="10" key="1">
    <citation type="submission" date="2014-05" db="EMBL/GenBank/DDBJ databases">
        <title>The transcriptome of the halophilic microalga Tetraselmis sp. GSL018 isolated from the Great Salt Lake, Utah.</title>
        <authorList>
            <person name="Jinkerson R.E."/>
            <person name="D'Adamo S."/>
            <person name="Posewitz M.C."/>
        </authorList>
    </citation>
    <scope>NUCLEOTIDE SEQUENCE</scope>
    <source>
        <strain evidence="10">GSL018</strain>
    </source>
</reference>
<keyword evidence="2" id="KW-0813">Transport</keyword>
<evidence type="ECO:0000256" key="3">
    <source>
        <dbReference type="ARBA" id="ARBA00022692"/>
    </source>
</evidence>
<keyword evidence="4 7" id="KW-1133">Transmembrane helix</keyword>
<proteinExistence type="inferred from homology"/>
<dbReference type="PROSITE" id="PS50850">
    <property type="entry name" value="MFS"/>
    <property type="match status" value="1"/>
</dbReference>
<feature type="transmembrane region" description="Helical" evidence="7">
    <location>
        <begin position="224"/>
        <end position="245"/>
    </location>
</feature>
<feature type="chain" id="PRO_5001605400" evidence="8">
    <location>
        <begin position="23"/>
        <end position="466"/>
    </location>
</feature>
<dbReference type="InterPro" id="IPR044770">
    <property type="entry name" value="MFS_spinster-like"/>
</dbReference>
<keyword evidence="8" id="KW-0732">Signal</keyword>
<evidence type="ECO:0000256" key="7">
    <source>
        <dbReference type="SAM" id="Phobius"/>
    </source>
</evidence>
<evidence type="ECO:0000256" key="6">
    <source>
        <dbReference type="ARBA" id="ARBA00024338"/>
    </source>
</evidence>
<name>A0A061QT74_9CHLO</name>
<feature type="transmembrane region" description="Helical" evidence="7">
    <location>
        <begin position="52"/>
        <end position="71"/>
    </location>
</feature>
<dbReference type="GO" id="GO:0022857">
    <property type="term" value="F:transmembrane transporter activity"/>
    <property type="evidence" value="ECO:0007669"/>
    <property type="project" value="InterPro"/>
</dbReference>
<dbReference type="InterPro" id="IPR011701">
    <property type="entry name" value="MFS"/>
</dbReference>
<dbReference type="PANTHER" id="PTHR23505:SF79">
    <property type="entry name" value="PROTEIN SPINSTER"/>
    <property type="match status" value="1"/>
</dbReference>
<feature type="transmembrane region" description="Helical" evidence="7">
    <location>
        <begin position="78"/>
        <end position="99"/>
    </location>
</feature>
<dbReference type="GO" id="GO:0016020">
    <property type="term" value="C:membrane"/>
    <property type="evidence" value="ECO:0007669"/>
    <property type="project" value="UniProtKB-SubCell"/>
</dbReference>
<dbReference type="EMBL" id="GBEZ01025562">
    <property type="protein sequence ID" value="JAC61541.1"/>
    <property type="molecule type" value="Transcribed_RNA"/>
</dbReference>
<dbReference type="Gene3D" id="1.20.1250.20">
    <property type="entry name" value="MFS general substrate transporter like domains"/>
    <property type="match status" value="2"/>
</dbReference>
<feature type="transmembrane region" description="Helical" evidence="7">
    <location>
        <begin position="168"/>
        <end position="187"/>
    </location>
</feature>
<keyword evidence="5 7" id="KW-0472">Membrane</keyword>
<organism evidence="10">
    <name type="scientific">Tetraselmis sp. GSL018</name>
    <dbReference type="NCBI Taxonomy" id="582737"/>
    <lineage>
        <taxon>Eukaryota</taxon>
        <taxon>Viridiplantae</taxon>
        <taxon>Chlorophyta</taxon>
        <taxon>core chlorophytes</taxon>
        <taxon>Chlorodendrophyceae</taxon>
        <taxon>Chlorodendrales</taxon>
        <taxon>Chlorodendraceae</taxon>
        <taxon>Tetraselmis</taxon>
    </lineage>
</organism>
<sequence length="466" mass="49086">MQIHGKYATLALLCLLSGLVYSDQSILAPNLTAMGESFGLRPHQTDTLAGDISAGIWFVGAPSALLAGWLVDRLSRRWLLFLVVLLAELPSCLTIMLITHPWQLIALRCCTGLAVGASVPIMYSLLADMFPPSARAGIAALLPVAQGAGMAMGQVLGSAIGTLAGWRLPYLIVPLMATLVAGLFACITRDPPRGGTEEALQAGCTYEERMSWSKLQLMFSTPTNVLIVIQGLPGCLPWGVLVVFLNDYLVQQKGLSAQGATLVVLAFGVGCSIGVVAGGSVGQACYNSSRWLLPALMGSSMMLAPFPLLTLLNLRLNEGTLALPLTLGAAGGLLASVPVANLRAMMLNVNQPEARGVAMAFQAMVDDLGKGLGPSGVAILILRFGRERAFNIAVASWWPAGLLQLMACATLARDEDKMQGRLRQWLQASQHGHQQGSPLPGSPAALRAPLLLHPSAAGVPTRPPFC</sequence>
<evidence type="ECO:0000256" key="4">
    <source>
        <dbReference type="ARBA" id="ARBA00022989"/>
    </source>
</evidence>
<feature type="transmembrane region" description="Helical" evidence="7">
    <location>
        <begin position="257"/>
        <end position="279"/>
    </location>
</feature>
<accession>A0A061QT74</accession>
<feature type="transmembrane region" description="Helical" evidence="7">
    <location>
        <begin position="291"/>
        <end position="309"/>
    </location>
</feature>